<evidence type="ECO:0000256" key="12">
    <source>
        <dbReference type="ARBA" id="ARBA00044891"/>
    </source>
</evidence>
<keyword evidence="4 25" id="KW-0812">Transmembrane</keyword>
<gene>
    <name evidence="26" type="ORF">EVA_08513</name>
</gene>
<accession>J9G945</accession>
<sequence length="552" mass="60175">MSDQIKTTLRDSAAMRWTVLLFLAFAMFCSYIFMDILSPIKDLMQSTRGWDSTAFGTMQGSETFLNVFVFFLIFAGIILDKMGVRFTAVLSGAVMLVGATINWYAVTESFMGSDLETWFTNNLNYIPGFDELGISPFYLGMPASAKLSAVGFMIFGCGVEMAGITVSRGIVKWFKGREMALAMGSEMALARLGVATCMIFSPVFARLGGVIDVSRSVAFGVVLLMIALIMFIVYFFMDKKLDAQTGEAEEKDEPFKISDLGKILSSGGFWLVALLCVLYYSAIFPFQKYAVNMLQCNLTFTEVDPNSFWATNTVTIIQYVIMLVVAAAAFASNFSKKAAMKYGLLVVAVVALVVFCYMGYKRQSAETVFAVFPLLAVGITPILGNYVDHKGKAATMLIMGSVLLIACHLTFAFILPEFRGNAVGGFLVAYLTILVLGASFSLVPASLWPSVPKLVDSNIIGSAYALIFWIQNIGLWLFPMLIGKVLDQTNPELVAQLQSGAITPDQAATAYDYTAPLVMLACLGVAALILGFVLKVVDKKKGYGLELPNIQQ</sequence>
<comment type="catalytic activity">
    <reaction evidence="14">
        <text>L-aspartyl-L-lysine(out) = L-aspartyl-L-lysine(in)</text>
        <dbReference type="Rhea" id="RHEA:79411"/>
        <dbReference type="ChEBI" id="CHEBI:229953"/>
    </reaction>
</comment>
<dbReference type="SUPFAM" id="SSF103473">
    <property type="entry name" value="MFS general substrate transporter"/>
    <property type="match status" value="2"/>
</dbReference>
<evidence type="ECO:0000256" key="21">
    <source>
        <dbReference type="ARBA" id="ARBA00044985"/>
    </source>
</evidence>
<evidence type="ECO:0000256" key="25">
    <source>
        <dbReference type="SAM" id="Phobius"/>
    </source>
</evidence>
<evidence type="ECO:0000256" key="7">
    <source>
        <dbReference type="ARBA" id="ARBA00023228"/>
    </source>
</evidence>
<evidence type="ECO:0000313" key="26">
    <source>
        <dbReference type="EMBL" id="EJX03379.1"/>
    </source>
</evidence>
<comment type="catalytic activity">
    <reaction evidence="10">
        <text>L-alpha-aminoacyl-L-arginine(out) = L-alpha-aminoacyl-L-arginine(in)</text>
        <dbReference type="Rhea" id="RHEA:79367"/>
        <dbReference type="ChEBI" id="CHEBI:229968"/>
    </reaction>
</comment>
<comment type="catalytic activity">
    <reaction evidence="9">
        <text>L-histidyl-glycine(out) = L-histidyl-glycine(in)</text>
        <dbReference type="Rhea" id="RHEA:79395"/>
        <dbReference type="ChEBI" id="CHEBI:229957"/>
    </reaction>
</comment>
<comment type="similarity">
    <text evidence="2">Belongs to the major facilitator superfamily.</text>
</comment>
<evidence type="ECO:0000256" key="23">
    <source>
        <dbReference type="ARBA" id="ARBA00045709"/>
    </source>
</evidence>
<evidence type="ECO:0000256" key="24">
    <source>
        <dbReference type="ARBA" id="ARBA00046376"/>
    </source>
</evidence>
<comment type="catalytic activity">
    <reaction evidence="12">
        <text>L-lysyl-L-alpha-amino acid(out) = L-lysyl-L-alpha-amino acid(in)</text>
        <dbReference type="Rhea" id="RHEA:79387"/>
        <dbReference type="ChEBI" id="CHEBI:229965"/>
    </reaction>
</comment>
<comment type="function">
    <text evidence="23">Lysosomal dipeptide uniporter that selectively exports lysine, arginine or histidine-containing dipeptides with a net positive charge from the lysosome lumen into the cytosol. Could play a role in a specific type of protein O-glycosylation indirectly regulating macrophages migration and tissue invasion. Also essential for liver homeostasis.</text>
</comment>
<dbReference type="AlphaFoldDB" id="J9G945"/>
<evidence type="ECO:0000256" key="22">
    <source>
        <dbReference type="ARBA" id="ARBA00045018"/>
    </source>
</evidence>
<feature type="transmembrane region" description="Helical" evidence="25">
    <location>
        <begin position="342"/>
        <end position="360"/>
    </location>
</feature>
<evidence type="ECO:0000256" key="14">
    <source>
        <dbReference type="ARBA" id="ARBA00044898"/>
    </source>
</evidence>
<dbReference type="PANTHER" id="PTHR23512">
    <property type="entry name" value="MAJOR FACILITATOR SUPERFAMILY DOMAIN-CONTAINING PROTEIN 1"/>
    <property type="match status" value="1"/>
</dbReference>
<comment type="catalytic activity">
    <reaction evidence="8">
        <text>L-lysyl-L-alanine(out) = L-lysyl-L-alanine(in)</text>
        <dbReference type="Rhea" id="RHEA:79399"/>
        <dbReference type="ChEBI" id="CHEBI:229954"/>
    </reaction>
</comment>
<comment type="catalytic activity">
    <reaction evidence="15">
        <text>L-arginyl-L-alpha-amino acid(out) = L-arginyl-L-alpha-amino acid(in)</text>
        <dbReference type="Rhea" id="RHEA:79371"/>
        <dbReference type="ChEBI" id="CHEBI:84315"/>
    </reaction>
</comment>
<feature type="transmembrane region" description="Helical" evidence="25">
    <location>
        <begin position="366"/>
        <end position="387"/>
    </location>
</feature>
<comment type="caution">
    <text evidence="26">The sequence shown here is derived from an EMBL/GenBank/DDBJ whole genome shotgun (WGS) entry which is preliminary data.</text>
</comment>
<comment type="catalytic activity">
    <reaction evidence="11">
        <text>L-alpha-aminoacyl-L-histidine(out) = L-alpha-aminoacyl-L-histidine(in)</text>
        <dbReference type="Rhea" id="RHEA:79375"/>
        <dbReference type="ChEBI" id="CHEBI:229967"/>
    </reaction>
</comment>
<dbReference type="Gene3D" id="1.20.1250.20">
    <property type="entry name" value="MFS general substrate transporter like domains"/>
    <property type="match status" value="2"/>
</dbReference>
<feature type="transmembrane region" description="Helical" evidence="25">
    <location>
        <begin position="147"/>
        <end position="167"/>
    </location>
</feature>
<evidence type="ECO:0000256" key="15">
    <source>
        <dbReference type="ARBA" id="ARBA00044899"/>
    </source>
</evidence>
<dbReference type="InterPro" id="IPR052187">
    <property type="entry name" value="MFSD1"/>
</dbReference>
<feature type="transmembrane region" description="Helical" evidence="25">
    <location>
        <begin position="307"/>
        <end position="330"/>
    </location>
</feature>
<dbReference type="InterPro" id="IPR036259">
    <property type="entry name" value="MFS_trans_sf"/>
</dbReference>
<feature type="transmembrane region" description="Helical" evidence="25">
    <location>
        <begin position="60"/>
        <end position="79"/>
    </location>
</feature>
<comment type="catalytic activity">
    <reaction evidence="20">
        <text>L-lysyl-glycine(out) = L-lysyl-glycine(in)</text>
        <dbReference type="Rhea" id="RHEA:79407"/>
        <dbReference type="ChEBI" id="CHEBI:191202"/>
    </reaction>
</comment>
<comment type="catalytic activity">
    <reaction evidence="17">
        <text>L-arginyl-glycine(out) = L-arginyl-glycine(in)</text>
        <dbReference type="Rhea" id="RHEA:79391"/>
        <dbReference type="ChEBI" id="CHEBI:229955"/>
    </reaction>
</comment>
<feature type="transmembrane region" description="Helical" evidence="25">
    <location>
        <begin position="188"/>
        <end position="205"/>
    </location>
</feature>
<dbReference type="InterPro" id="IPR011701">
    <property type="entry name" value="MFS"/>
</dbReference>
<comment type="catalytic activity">
    <reaction evidence="13">
        <text>L-alpha-aminoacyl-L-lysine(out) = L-alpha-aminoacyl-L-lysine(in)</text>
        <dbReference type="Rhea" id="RHEA:79383"/>
        <dbReference type="ChEBI" id="CHEBI:229966"/>
    </reaction>
</comment>
<dbReference type="GO" id="GO:0005765">
    <property type="term" value="C:lysosomal membrane"/>
    <property type="evidence" value="ECO:0007669"/>
    <property type="project" value="UniProtKB-SubCell"/>
</dbReference>
<evidence type="ECO:0000256" key="19">
    <source>
        <dbReference type="ARBA" id="ARBA00044919"/>
    </source>
</evidence>
<evidence type="ECO:0000256" key="16">
    <source>
        <dbReference type="ARBA" id="ARBA00044900"/>
    </source>
</evidence>
<reference evidence="26" key="1">
    <citation type="journal article" date="2012" name="PLoS ONE">
        <title>Gene sets for utilization of primary and secondary nutrition supplies in the distal gut of endangered iberian lynx.</title>
        <authorList>
            <person name="Alcaide M."/>
            <person name="Messina E."/>
            <person name="Richter M."/>
            <person name="Bargiela R."/>
            <person name="Peplies J."/>
            <person name="Huws S.A."/>
            <person name="Newbold C.J."/>
            <person name="Golyshin P.N."/>
            <person name="Simon M.A."/>
            <person name="Lopez G."/>
            <person name="Yakimov M.M."/>
            <person name="Ferrer M."/>
        </authorList>
    </citation>
    <scope>NUCLEOTIDE SEQUENCE</scope>
</reference>
<dbReference type="GO" id="GO:0022857">
    <property type="term" value="F:transmembrane transporter activity"/>
    <property type="evidence" value="ECO:0007669"/>
    <property type="project" value="InterPro"/>
</dbReference>
<evidence type="ECO:0000256" key="2">
    <source>
        <dbReference type="ARBA" id="ARBA00008335"/>
    </source>
</evidence>
<feature type="transmembrane region" description="Helical" evidence="25">
    <location>
        <begin position="268"/>
        <end position="287"/>
    </location>
</feature>
<evidence type="ECO:0000256" key="3">
    <source>
        <dbReference type="ARBA" id="ARBA00022448"/>
    </source>
</evidence>
<comment type="catalytic activity">
    <reaction evidence="19">
        <text>L-alanyl-L-lysine(out) = L-alanyl-L-lysine(in)</text>
        <dbReference type="Rhea" id="RHEA:79415"/>
        <dbReference type="ChEBI" id="CHEBI:192470"/>
    </reaction>
</comment>
<comment type="catalytic activity">
    <reaction evidence="18">
        <text>L-histidyl-L-alpha-amino acid(out) = L-histidyl-L-alpha-amino acid(in)</text>
        <dbReference type="Rhea" id="RHEA:79379"/>
        <dbReference type="ChEBI" id="CHEBI:229964"/>
    </reaction>
</comment>
<evidence type="ECO:0000256" key="17">
    <source>
        <dbReference type="ARBA" id="ARBA00044903"/>
    </source>
</evidence>
<evidence type="ECO:0000256" key="5">
    <source>
        <dbReference type="ARBA" id="ARBA00022989"/>
    </source>
</evidence>
<evidence type="ECO:0000256" key="11">
    <source>
        <dbReference type="ARBA" id="ARBA00044884"/>
    </source>
</evidence>
<name>J9G945_9ZZZZ</name>
<feature type="transmembrane region" description="Helical" evidence="25">
    <location>
        <begin position="86"/>
        <end position="106"/>
    </location>
</feature>
<evidence type="ECO:0000256" key="8">
    <source>
        <dbReference type="ARBA" id="ARBA00044876"/>
    </source>
</evidence>
<comment type="subcellular location">
    <subcellularLocation>
        <location evidence="1">Lysosome membrane</location>
        <topology evidence="1">Multi-pass membrane protein</topology>
    </subcellularLocation>
</comment>
<keyword evidence="3" id="KW-0813">Transport</keyword>
<keyword evidence="6 25" id="KW-0472">Membrane</keyword>
<evidence type="ECO:0000256" key="13">
    <source>
        <dbReference type="ARBA" id="ARBA00044893"/>
    </source>
</evidence>
<dbReference type="PANTHER" id="PTHR23512:SF3">
    <property type="entry name" value="MAJOR FACILITATOR SUPERFAMILY DOMAIN-CONTAINING PROTEIN 1"/>
    <property type="match status" value="1"/>
</dbReference>
<organism evidence="26">
    <name type="scientific">gut metagenome</name>
    <dbReference type="NCBI Taxonomy" id="749906"/>
    <lineage>
        <taxon>unclassified sequences</taxon>
        <taxon>metagenomes</taxon>
        <taxon>organismal metagenomes</taxon>
    </lineage>
</organism>
<evidence type="ECO:0000256" key="9">
    <source>
        <dbReference type="ARBA" id="ARBA00044878"/>
    </source>
</evidence>
<keyword evidence="5 25" id="KW-1133">Transmembrane helix</keyword>
<evidence type="ECO:0000256" key="4">
    <source>
        <dbReference type="ARBA" id="ARBA00022692"/>
    </source>
</evidence>
<evidence type="ECO:0000256" key="10">
    <source>
        <dbReference type="ARBA" id="ARBA00044881"/>
    </source>
</evidence>
<evidence type="ECO:0000256" key="1">
    <source>
        <dbReference type="ARBA" id="ARBA00004155"/>
    </source>
</evidence>
<dbReference type="EMBL" id="AMCI01002189">
    <property type="protein sequence ID" value="EJX03379.1"/>
    <property type="molecule type" value="Genomic_DNA"/>
</dbReference>
<feature type="transmembrane region" description="Helical" evidence="25">
    <location>
        <begin position="217"/>
        <end position="237"/>
    </location>
</feature>
<comment type="catalytic activity">
    <reaction evidence="16">
        <text>L-lysyl-L-lysine(out) = L-lysyl-L-lysine(in)</text>
        <dbReference type="Rhea" id="RHEA:79403"/>
        <dbReference type="ChEBI" id="CHEBI:229956"/>
    </reaction>
</comment>
<evidence type="ECO:0000256" key="20">
    <source>
        <dbReference type="ARBA" id="ARBA00044924"/>
    </source>
</evidence>
<proteinExistence type="inferred from homology"/>
<feature type="transmembrane region" description="Helical" evidence="25">
    <location>
        <begin position="427"/>
        <end position="447"/>
    </location>
</feature>
<protein>
    <recommendedName>
        <fullName evidence="21">Lysosomal dipeptide transporter MFSD1</fullName>
    </recommendedName>
    <alternativeName>
        <fullName evidence="22">Major facilitator superfamily domain-containing protein 1</fullName>
    </alternativeName>
</protein>
<evidence type="ECO:0000256" key="18">
    <source>
        <dbReference type="ARBA" id="ARBA00044912"/>
    </source>
</evidence>
<feature type="transmembrane region" description="Helical" evidence="25">
    <location>
        <begin position="459"/>
        <end position="482"/>
    </location>
</feature>
<comment type="subunit">
    <text evidence="24">Homodimer. Interacts with lysosomal protein GLMP (via lumenal domain); the interaction starts while both proteins are still in the endoplasmic reticulum and is required for stabilization of MFSD1 in lysosomes but has no direct effect on its targeting to lysosomes or transporter activity.</text>
</comment>
<dbReference type="Pfam" id="PF07690">
    <property type="entry name" value="MFS_1"/>
    <property type="match status" value="1"/>
</dbReference>
<feature type="transmembrane region" description="Helical" evidence="25">
    <location>
        <begin position="513"/>
        <end position="534"/>
    </location>
</feature>
<evidence type="ECO:0000256" key="6">
    <source>
        <dbReference type="ARBA" id="ARBA00023136"/>
    </source>
</evidence>
<feature type="transmembrane region" description="Helical" evidence="25">
    <location>
        <begin position="20"/>
        <end position="40"/>
    </location>
</feature>
<keyword evidence="7" id="KW-0458">Lysosome</keyword>
<feature type="transmembrane region" description="Helical" evidence="25">
    <location>
        <begin position="394"/>
        <end position="415"/>
    </location>
</feature>